<evidence type="ECO:0000313" key="8">
    <source>
        <dbReference type="EMBL" id="PWH85800.1"/>
    </source>
</evidence>
<keyword evidence="6" id="KW-0694">RNA-binding</keyword>
<dbReference type="OrthoDB" id="9812702at2"/>
<dbReference type="HAMAP" id="MF_00360">
    <property type="entry name" value="Ribosomal_bS6"/>
    <property type="match status" value="1"/>
</dbReference>
<keyword evidence="3 6" id="KW-0687">Ribonucleoprotein</keyword>
<dbReference type="GO" id="GO:0005737">
    <property type="term" value="C:cytoplasm"/>
    <property type="evidence" value="ECO:0007669"/>
    <property type="project" value="UniProtKB-ARBA"/>
</dbReference>
<comment type="function">
    <text evidence="4 6">Binds together with bS18 to 16S ribosomal RNA.</text>
</comment>
<feature type="region of interest" description="Disordered" evidence="7">
    <location>
        <begin position="96"/>
        <end position="119"/>
    </location>
</feature>
<dbReference type="PANTHER" id="PTHR21011">
    <property type="entry name" value="MITOCHONDRIAL 28S RIBOSOMAL PROTEIN S6"/>
    <property type="match status" value="1"/>
</dbReference>
<dbReference type="InterPro" id="IPR014717">
    <property type="entry name" value="Transl_elong_EF1B/ribsomal_bS6"/>
</dbReference>
<evidence type="ECO:0000256" key="1">
    <source>
        <dbReference type="ARBA" id="ARBA00009512"/>
    </source>
</evidence>
<dbReference type="GO" id="GO:1990904">
    <property type="term" value="C:ribonucleoprotein complex"/>
    <property type="evidence" value="ECO:0007669"/>
    <property type="project" value="UniProtKB-KW"/>
</dbReference>
<dbReference type="NCBIfam" id="TIGR00166">
    <property type="entry name" value="S6"/>
    <property type="match status" value="1"/>
</dbReference>
<dbReference type="CDD" id="cd00473">
    <property type="entry name" value="bS6"/>
    <property type="match status" value="1"/>
</dbReference>
<evidence type="ECO:0000256" key="6">
    <source>
        <dbReference type="HAMAP-Rule" id="MF_00360"/>
    </source>
</evidence>
<sequence length="119" mass="13904">MNNYETVFILTPVLSEDQTKEAVKKFEEEIKSLGGKLTNSESWGLKKLAYPIQKKTTGFYFLLEFEGEGNLVSELEVTFKRDERVMRFLTVKMDKHHKEWAEKRKSRMKNAKPAKAEAK</sequence>
<reference evidence="8 9" key="2">
    <citation type="submission" date="2018-05" db="EMBL/GenBank/DDBJ databases">
        <authorList>
            <person name="Lanie J.A."/>
            <person name="Ng W.-L."/>
            <person name="Kazmierczak K.M."/>
            <person name="Andrzejewski T.M."/>
            <person name="Davidsen T.M."/>
            <person name="Wayne K.J."/>
            <person name="Tettelin H."/>
            <person name="Glass J.I."/>
            <person name="Rusch D."/>
            <person name="Podicherti R."/>
            <person name="Tsui H.-C.T."/>
            <person name="Winkler M.E."/>
        </authorList>
    </citation>
    <scope>NUCLEOTIDE SEQUENCE [LARGE SCALE GENOMIC DNA]</scope>
    <source>
        <strain evidence="8 9">C305</strain>
    </source>
</reference>
<dbReference type="GO" id="GO:0005840">
    <property type="term" value="C:ribosome"/>
    <property type="evidence" value="ECO:0007669"/>
    <property type="project" value="UniProtKB-KW"/>
</dbReference>
<keyword evidence="9" id="KW-1185">Reference proteome</keyword>
<dbReference type="RefSeq" id="WP_109359079.1">
    <property type="nucleotide sequence ID" value="NZ_QFRJ01000004.1"/>
</dbReference>
<dbReference type="Pfam" id="PF01250">
    <property type="entry name" value="Ribosomal_S6"/>
    <property type="match status" value="1"/>
</dbReference>
<dbReference type="InterPro" id="IPR020814">
    <property type="entry name" value="Ribosomal_S6_plastid/chlpt"/>
</dbReference>
<dbReference type="Proteomes" id="UP000245370">
    <property type="component" value="Unassembled WGS sequence"/>
</dbReference>
<dbReference type="SUPFAM" id="SSF54995">
    <property type="entry name" value="Ribosomal protein S6"/>
    <property type="match status" value="1"/>
</dbReference>
<evidence type="ECO:0000313" key="9">
    <source>
        <dbReference type="Proteomes" id="UP000245370"/>
    </source>
</evidence>
<evidence type="ECO:0000256" key="5">
    <source>
        <dbReference type="ARBA" id="ARBA00035294"/>
    </source>
</evidence>
<evidence type="ECO:0000256" key="2">
    <source>
        <dbReference type="ARBA" id="ARBA00022980"/>
    </source>
</evidence>
<name>A0A2U2XDH4_9FLAO</name>
<dbReference type="InterPro" id="IPR000529">
    <property type="entry name" value="Ribosomal_bS6"/>
</dbReference>
<reference evidence="8 9" key="1">
    <citation type="submission" date="2018-05" db="EMBL/GenBank/DDBJ databases">
        <title>Brumimicrobium oceani sp. nov., isolated from coastal sediment.</title>
        <authorList>
            <person name="Kou Y."/>
        </authorList>
    </citation>
    <scope>NUCLEOTIDE SEQUENCE [LARGE SCALE GENOMIC DNA]</scope>
    <source>
        <strain evidence="8 9">C305</strain>
    </source>
</reference>
<dbReference type="EMBL" id="QFRJ01000004">
    <property type="protein sequence ID" value="PWH85800.1"/>
    <property type="molecule type" value="Genomic_DNA"/>
</dbReference>
<evidence type="ECO:0000256" key="3">
    <source>
        <dbReference type="ARBA" id="ARBA00023274"/>
    </source>
</evidence>
<dbReference type="PANTHER" id="PTHR21011:SF1">
    <property type="entry name" value="SMALL RIBOSOMAL SUBUNIT PROTEIN BS6M"/>
    <property type="match status" value="1"/>
</dbReference>
<protein>
    <recommendedName>
        <fullName evidence="5 6">Small ribosomal subunit protein bS6</fullName>
    </recommendedName>
</protein>
<dbReference type="GO" id="GO:0003735">
    <property type="term" value="F:structural constituent of ribosome"/>
    <property type="evidence" value="ECO:0007669"/>
    <property type="project" value="InterPro"/>
</dbReference>
<evidence type="ECO:0000256" key="4">
    <source>
        <dbReference type="ARBA" id="ARBA00035104"/>
    </source>
</evidence>
<dbReference type="Gene3D" id="3.30.70.60">
    <property type="match status" value="1"/>
</dbReference>
<dbReference type="InterPro" id="IPR035980">
    <property type="entry name" value="Ribosomal_bS6_sf"/>
</dbReference>
<accession>A0A2U2XDH4</accession>
<dbReference type="GO" id="GO:0070181">
    <property type="term" value="F:small ribosomal subunit rRNA binding"/>
    <property type="evidence" value="ECO:0007669"/>
    <property type="project" value="TreeGrafter"/>
</dbReference>
<dbReference type="AlphaFoldDB" id="A0A2U2XDH4"/>
<comment type="similarity">
    <text evidence="1 6">Belongs to the bacterial ribosomal protein bS6 family.</text>
</comment>
<dbReference type="GO" id="GO:0006412">
    <property type="term" value="P:translation"/>
    <property type="evidence" value="ECO:0007669"/>
    <property type="project" value="UniProtKB-UniRule"/>
</dbReference>
<gene>
    <name evidence="6" type="primary">rpsF</name>
    <name evidence="8" type="ORF">DIT68_06820</name>
</gene>
<keyword evidence="6" id="KW-0699">rRNA-binding</keyword>
<evidence type="ECO:0000256" key="7">
    <source>
        <dbReference type="SAM" id="MobiDB-lite"/>
    </source>
</evidence>
<keyword evidence="2 6" id="KW-0689">Ribosomal protein</keyword>
<comment type="caution">
    <text evidence="8">The sequence shown here is derived from an EMBL/GenBank/DDBJ whole genome shotgun (WGS) entry which is preliminary data.</text>
</comment>
<organism evidence="8 9">
    <name type="scientific">Brumimicrobium oceani</name>
    <dbReference type="NCBI Taxonomy" id="2100725"/>
    <lineage>
        <taxon>Bacteria</taxon>
        <taxon>Pseudomonadati</taxon>
        <taxon>Bacteroidota</taxon>
        <taxon>Flavobacteriia</taxon>
        <taxon>Flavobacteriales</taxon>
        <taxon>Crocinitomicaceae</taxon>
        <taxon>Brumimicrobium</taxon>
    </lineage>
</organism>
<proteinExistence type="inferred from homology"/>